<dbReference type="Proteomes" id="UP000075809">
    <property type="component" value="Unassembled WGS sequence"/>
</dbReference>
<protein>
    <submittedName>
        <fullName evidence="2">Uncharacterized protein</fullName>
    </submittedName>
</protein>
<feature type="compositionally biased region" description="Gly residues" evidence="1">
    <location>
        <begin position="82"/>
        <end position="91"/>
    </location>
</feature>
<evidence type="ECO:0000313" key="2">
    <source>
        <dbReference type="EMBL" id="KYQ60296.1"/>
    </source>
</evidence>
<reference evidence="2 3" key="1">
    <citation type="submission" date="2015-09" db="EMBL/GenBank/DDBJ databases">
        <title>Trachymyrmex zeteki WGS genome.</title>
        <authorList>
            <person name="Nygaard S."/>
            <person name="Hu H."/>
            <person name="Boomsma J."/>
            <person name="Zhang G."/>
        </authorList>
    </citation>
    <scope>NUCLEOTIDE SEQUENCE [LARGE SCALE GENOMIC DNA]</scope>
    <source>
        <strain evidence="2">Tzet28-1</strain>
        <tissue evidence="2">Whole body</tissue>
    </source>
</reference>
<organism evidence="2 3">
    <name type="scientific">Mycetomoellerius zeteki</name>
    <dbReference type="NCBI Taxonomy" id="64791"/>
    <lineage>
        <taxon>Eukaryota</taxon>
        <taxon>Metazoa</taxon>
        <taxon>Ecdysozoa</taxon>
        <taxon>Arthropoda</taxon>
        <taxon>Hexapoda</taxon>
        <taxon>Insecta</taxon>
        <taxon>Pterygota</taxon>
        <taxon>Neoptera</taxon>
        <taxon>Endopterygota</taxon>
        <taxon>Hymenoptera</taxon>
        <taxon>Apocrita</taxon>
        <taxon>Aculeata</taxon>
        <taxon>Formicoidea</taxon>
        <taxon>Formicidae</taxon>
        <taxon>Myrmicinae</taxon>
        <taxon>Mycetomoellerius</taxon>
    </lineage>
</organism>
<name>A0A151XIR5_9HYME</name>
<dbReference type="AlphaFoldDB" id="A0A151XIR5"/>
<keyword evidence="3" id="KW-1185">Reference proteome</keyword>
<dbReference type="EMBL" id="KQ982080">
    <property type="protein sequence ID" value="KYQ60296.1"/>
    <property type="molecule type" value="Genomic_DNA"/>
</dbReference>
<accession>A0A151XIR5</accession>
<evidence type="ECO:0000256" key="1">
    <source>
        <dbReference type="SAM" id="MobiDB-lite"/>
    </source>
</evidence>
<gene>
    <name evidence="2" type="ORF">ALC60_00704</name>
</gene>
<proteinExistence type="predicted"/>
<evidence type="ECO:0000313" key="3">
    <source>
        <dbReference type="Proteomes" id="UP000075809"/>
    </source>
</evidence>
<sequence>MGGESVGRSRRRDAKLWREAKRRGGVVRGVVWRGAVCCCRWAGGRVGDVTPLGWPLQPRSSRSLYSWRGELVEEAPRDAAKRGGGPRGSGGEGERDETERRIRKRQIETGVPARRRYRLFRALASEKHLAGVTFHHAAARVSLAKISPFNTFEIFRLQFHFDRYEKCTLPSDTLLKRYFTTSTMLRRITETAAGARGRSQDFIGNLFCLSFGHGDLLRPLHGIGHLLLMLQCHAIIIASSSHSIVRSHGTRAKQKVKDSPLAPGTEALARLSRSTSSRFPSATVMGKILEKCT</sequence>
<feature type="region of interest" description="Disordered" evidence="1">
    <location>
        <begin position="75"/>
        <end position="105"/>
    </location>
</feature>